<accession>A0ABT2EG98</accession>
<organism evidence="1 2">
    <name type="scientific">Halomonas dongshanensis</name>
    <dbReference type="NCBI Taxonomy" id="2890835"/>
    <lineage>
        <taxon>Bacteria</taxon>
        <taxon>Pseudomonadati</taxon>
        <taxon>Pseudomonadota</taxon>
        <taxon>Gammaproteobacteria</taxon>
        <taxon>Oceanospirillales</taxon>
        <taxon>Halomonadaceae</taxon>
        <taxon>Halomonas</taxon>
    </lineage>
</organism>
<protein>
    <submittedName>
        <fullName evidence="1">Uncharacterized protein</fullName>
    </submittedName>
</protein>
<dbReference type="EMBL" id="JAJISC010000007">
    <property type="protein sequence ID" value="MCS2610596.1"/>
    <property type="molecule type" value="Genomic_DNA"/>
</dbReference>
<proteinExistence type="predicted"/>
<keyword evidence="2" id="KW-1185">Reference proteome</keyword>
<evidence type="ECO:0000313" key="2">
    <source>
        <dbReference type="Proteomes" id="UP001165542"/>
    </source>
</evidence>
<sequence>MQTLQTASIVRGVPLLLILALLMVSMARSEVRLALSA</sequence>
<reference evidence="1" key="1">
    <citation type="submission" date="2021-11" db="EMBL/GenBank/DDBJ databases">
        <title>Halomonas sp., isolated from a coastal aquaculture zone in Dongshan Bay.</title>
        <authorList>
            <person name="Lin W."/>
        </authorList>
    </citation>
    <scope>NUCLEOTIDE SEQUENCE</scope>
    <source>
        <strain evidence="1">Yzlin-01</strain>
    </source>
</reference>
<comment type="caution">
    <text evidence="1">The sequence shown here is derived from an EMBL/GenBank/DDBJ whole genome shotgun (WGS) entry which is preliminary data.</text>
</comment>
<gene>
    <name evidence="1" type="ORF">LLY24_14850</name>
</gene>
<evidence type="ECO:0000313" key="1">
    <source>
        <dbReference type="EMBL" id="MCS2610596.1"/>
    </source>
</evidence>
<dbReference type="Proteomes" id="UP001165542">
    <property type="component" value="Unassembled WGS sequence"/>
</dbReference>
<name>A0ABT2EG98_9GAMM</name>